<dbReference type="InterPro" id="IPR036640">
    <property type="entry name" value="ABC1_TM_sf"/>
</dbReference>
<comment type="caution">
    <text evidence="13">The sequence shown here is derived from an EMBL/GenBank/DDBJ whole genome shotgun (WGS) entry which is preliminary data.</text>
</comment>
<dbReference type="PANTHER" id="PTHR43394">
    <property type="entry name" value="ATP-DEPENDENT PERMEASE MDL1, MITOCHONDRIAL"/>
    <property type="match status" value="1"/>
</dbReference>
<keyword evidence="5 13" id="KW-0067">ATP-binding</keyword>
<dbReference type="PROSITE" id="PS00211">
    <property type="entry name" value="ABC_TRANSPORTER_1"/>
    <property type="match status" value="1"/>
</dbReference>
<evidence type="ECO:0000256" key="6">
    <source>
        <dbReference type="ARBA" id="ARBA00022989"/>
    </source>
</evidence>
<dbReference type="Pfam" id="PF00005">
    <property type="entry name" value="ABC_tran"/>
    <property type="match status" value="1"/>
</dbReference>
<protein>
    <recommendedName>
        <fullName evidence="12">Multidrug resistance ABC transporter ATP-binding and permease protein</fullName>
        <ecNumber evidence="2">7.6.2.2</ecNumber>
    </recommendedName>
</protein>
<dbReference type="GO" id="GO:0016887">
    <property type="term" value="F:ATP hydrolysis activity"/>
    <property type="evidence" value="ECO:0007669"/>
    <property type="project" value="InterPro"/>
</dbReference>
<keyword evidence="3" id="KW-0812">Transmembrane</keyword>
<evidence type="ECO:0000256" key="5">
    <source>
        <dbReference type="ARBA" id="ARBA00022840"/>
    </source>
</evidence>
<accession>A0A0H1YYB9</accession>
<evidence type="ECO:0000256" key="2">
    <source>
        <dbReference type="ARBA" id="ARBA00012191"/>
    </source>
</evidence>
<dbReference type="InterPro" id="IPR003593">
    <property type="entry name" value="AAA+_ATPase"/>
</dbReference>
<name>A0A0H1YYB9_STRAG</name>
<dbReference type="GO" id="GO:0046677">
    <property type="term" value="P:response to antibiotic"/>
    <property type="evidence" value="ECO:0007669"/>
    <property type="project" value="UniProtKB-KW"/>
</dbReference>
<evidence type="ECO:0000256" key="1">
    <source>
        <dbReference type="ARBA" id="ARBA00004651"/>
    </source>
</evidence>
<evidence type="ECO:0000256" key="4">
    <source>
        <dbReference type="ARBA" id="ARBA00022741"/>
    </source>
</evidence>
<dbReference type="InterPro" id="IPR003439">
    <property type="entry name" value="ABC_transporter-like_ATP-bd"/>
</dbReference>
<comment type="similarity">
    <text evidence="11">Belongs to the ABC transporter superfamily. Multidrug exporter LmrA (TC 3.A.1.117.1) family.</text>
</comment>
<dbReference type="InterPro" id="IPR027417">
    <property type="entry name" value="P-loop_NTPase"/>
</dbReference>
<gene>
    <name evidence="13" type="ORF">WA04_03480</name>
</gene>
<evidence type="ECO:0000256" key="9">
    <source>
        <dbReference type="ARBA" id="ARBA00034018"/>
    </source>
</evidence>
<dbReference type="Proteomes" id="UP000035346">
    <property type="component" value="Unassembled WGS sequence"/>
</dbReference>
<evidence type="ECO:0000256" key="10">
    <source>
        <dbReference type="ARBA" id="ARBA00059943"/>
    </source>
</evidence>
<evidence type="ECO:0000256" key="7">
    <source>
        <dbReference type="ARBA" id="ARBA00023136"/>
    </source>
</evidence>
<evidence type="ECO:0000313" key="13">
    <source>
        <dbReference type="EMBL" id="KLL41636.1"/>
    </source>
</evidence>
<dbReference type="GO" id="GO:0005524">
    <property type="term" value="F:ATP binding"/>
    <property type="evidence" value="ECO:0007669"/>
    <property type="project" value="UniProtKB-KW"/>
</dbReference>
<dbReference type="AlphaFoldDB" id="A0A0H1YYB9"/>
<dbReference type="InterPro" id="IPR039421">
    <property type="entry name" value="Type_1_exporter"/>
</dbReference>
<organism evidence="13 14">
    <name type="scientific">Streptococcus agalactiae</name>
    <dbReference type="NCBI Taxonomy" id="1311"/>
    <lineage>
        <taxon>Bacteria</taxon>
        <taxon>Bacillati</taxon>
        <taxon>Bacillota</taxon>
        <taxon>Bacilli</taxon>
        <taxon>Lactobacillales</taxon>
        <taxon>Streptococcaceae</taxon>
        <taxon>Streptococcus</taxon>
    </lineage>
</organism>
<evidence type="ECO:0000256" key="3">
    <source>
        <dbReference type="ARBA" id="ARBA00022692"/>
    </source>
</evidence>
<dbReference type="RefSeq" id="WP_001101714.1">
    <property type="nucleotide sequence ID" value="NZ_JAIWPA010000015.1"/>
</dbReference>
<dbReference type="GO" id="GO:0008559">
    <property type="term" value="F:ABC-type xenobiotic transporter activity"/>
    <property type="evidence" value="ECO:0007669"/>
    <property type="project" value="UniProtKB-EC"/>
</dbReference>
<dbReference type="SUPFAM" id="SSF90123">
    <property type="entry name" value="ABC transporter transmembrane region"/>
    <property type="match status" value="1"/>
</dbReference>
<dbReference type="GO" id="GO:0015421">
    <property type="term" value="F:ABC-type oligopeptide transporter activity"/>
    <property type="evidence" value="ECO:0007669"/>
    <property type="project" value="TreeGrafter"/>
</dbReference>
<dbReference type="PANTHER" id="PTHR43394:SF1">
    <property type="entry name" value="ATP-BINDING CASSETTE SUB-FAMILY B MEMBER 10, MITOCHONDRIAL"/>
    <property type="match status" value="1"/>
</dbReference>
<dbReference type="InterPro" id="IPR011527">
    <property type="entry name" value="ABC1_TM_dom"/>
</dbReference>
<dbReference type="PROSITE" id="PS50893">
    <property type="entry name" value="ABC_TRANSPORTER_2"/>
    <property type="match status" value="1"/>
</dbReference>
<dbReference type="Gene3D" id="1.20.1560.10">
    <property type="entry name" value="ABC transporter type 1, transmembrane domain"/>
    <property type="match status" value="1"/>
</dbReference>
<dbReference type="PROSITE" id="PS50929">
    <property type="entry name" value="ABC_TM1F"/>
    <property type="match status" value="1"/>
</dbReference>
<evidence type="ECO:0000256" key="11">
    <source>
        <dbReference type="ARBA" id="ARBA00061674"/>
    </source>
</evidence>
<keyword evidence="8" id="KW-0046">Antibiotic resistance</keyword>
<sequence length="572" mass="63861">MNVLKRYIMANKWHYFSSVFLAIIGVVASLFTYIMLSEIILALIQGEENFIFYVKNILIILSLLCLKEVLMGVSTSVSHTATYGVIRDIRMEVMSKLFRMPLGDILNQSTGRLKDIIVNQVENTETTLAHIIPELTANLVGPIVLFVYMFKLDWRVTLLSLVPFVIGGLFMSRPMKRMPERFSKATQIGQDMNNSIVEYINGIEVIKTFNQGDKSYKKYNDNVYKKANYYYKWMGENTGDYSVSMSIAPMGILTIIPFGLYFCMNGSLDGASLITLIILSFGTIQNIMRVMSYSDDLGRISTITGEIEGILNARELSHKKLNLEVKTNSIKLENVEFSYTECKKVLNNVSLEVDEGSVNALVGLSGSGKSTIAKLIAGFWEVDSGEIKIGDINIKDISLEKLSLLISYVSQDNFLFDMSIKDNIRVGKKDASDAEIINICKESGCHNFIMGLTNGYDTIVGEGGGHLSGGERQRISIARAMIKNAPIVILDEATSYMDPENERVMQEAILKLVKGKTLIIIAHRLKTITSVDNIFVINNGKVEACGKHKELLSTSMIYKGLWESAVRGEEND</sequence>
<comment type="subcellular location">
    <subcellularLocation>
        <location evidence="1">Cell membrane</location>
        <topology evidence="1">Multi-pass membrane protein</topology>
    </subcellularLocation>
</comment>
<dbReference type="SUPFAM" id="SSF52540">
    <property type="entry name" value="P-loop containing nucleoside triphosphate hydrolases"/>
    <property type="match status" value="1"/>
</dbReference>
<reference evidence="13 14" key="1">
    <citation type="journal article" date="2015" name="PLoS ONE">
        <title>Genomic analysis reveals the molecular basis for capsule loss in the group B streptococcus population.</title>
        <authorList>
            <consortium name="DEVANI Consortium"/>
            <person name="Rosini R."/>
            <person name="Campisi E."/>
            <person name="De Chiara M."/>
            <person name="Tettelin H."/>
            <person name="Rinaudo D."/>
            <person name="Toniolo C."/>
            <person name="Metruccio M."/>
            <person name="Guidotti S."/>
            <person name="Sorensen U.B."/>
            <person name="Kilian M."/>
            <person name="Ramirez M."/>
            <person name="Janulczyk R."/>
            <person name="Donati C."/>
            <person name="Grandi G."/>
            <person name="Margarit I."/>
        </authorList>
    </citation>
    <scope>NUCLEOTIDE SEQUENCE [LARGE SCALE GENOMIC DNA]</scope>
    <source>
        <strain evidence="13 14">DK-B-USS-215</strain>
    </source>
</reference>
<comment type="function">
    <text evidence="10">Efflux transporter for a variety of amphiphilic cationic compounds, including antibiotics.</text>
</comment>
<keyword evidence="4" id="KW-0547">Nucleotide-binding</keyword>
<dbReference type="EC" id="7.6.2.2" evidence="2"/>
<comment type="catalytic activity">
    <reaction evidence="9">
        <text>ATP + H2O + xenobioticSide 1 = ADP + phosphate + xenobioticSide 2.</text>
        <dbReference type="EC" id="7.6.2.2"/>
    </reaction>
</comment>
<evidence type="ECO:0000256" key="8">
    <source>
        <dbReference type="ARBA" id="ARBA00023251"/>
    </source>
</evidence>
<dbReference type="GO" id="GO:0005886">
    <property type="term" value="C:plasma membrane"/>
    <property type="evidence" value="ECO:0007669"/>
    <property type="project" value="UniProtKB-SubCell"/>
</dbReference>
<dbReference type="FunFam" id="3.40.50.300:FF:000218">
    <property type="entry name" value="Multidrug ABC transporter ATP-binding protein"/>
    <property type="match status" value="1"/>
</dbReference>
<proteinExistence type="inferred from homology"/>
<dbReference type="SMART" id="SM00382">
    <property type="entry name" value="AAA"/>
    <property type="match status" value="1"/>
</dbReference>
<evidence type="ECO:0000313" key="14">
    <source>
        <dbReference type="Proteomes" id="UP000035346"/>
    </source>
</evidence>
<dbReference type="Gene3D" id="3.40.50.300">
    <property type="entry name" value="P-loop containing nucleotide triphosphate hydrolases"/>
    <property type="match status" value="1"/>
</dbReference>
<evidence type="ECO:0000256" key="12">
    <source>
        <dbReference type="ARBA" id="ARBA00072598"/>
    </source>
</evidence>
<dbReference type="InterPro" id="IPR017871">
    <property type="entry name" value="ABC_transporter-like_CS"/>
</dbReference>
<keyword evidence="7" id="KW-0472">Membrane</keyword>
<keyword evidence="6" id="KW-1133">Transmembrane helix</keyword>
<dbReference type="EMBL" id="LBKL01000041">
    <property type="protein sequence ID" value="KLL41636.1"/>
    <property type="molecule type" value="Genomic_DNA"/>
</dbReference>
<dbReference type="Pfam" id="PF00664">
    <property type="entry name" value="ABC_membrane"/>
    <property type="match status" value="1"/>
</dbReference>